<keyword evidence="2" id="KW-1185">Reference proteome</keyword>
<organism evidence="1 2">
    <name type="scientific">Prunus dulcis</name>
    <name type="common">Almond</name>
    <name type="synonym">Amygdalus dulcis</name>
    <dbReference type="NCBI Taxonomy" id="3755"/>
    <lineage>
        <taxon>Eukaryota</taxon>
        <taxon>Viridiplantae</taxon>
        <taxon>Streptophyta</taxon>
        <taxon>Embryophyta</taxon>
        <taxon>Tracheophyta</taxon>
        <taxon>Spermatophyta</taxon>
        <taxon>Magnoliopsida</taxon>
        <taxon>eudicotyledons</taxon>
        <taxon>Gunneridae</taxon>
        <taxon>Pentapetalae</taxon>
        <taxon>rosids</taxon>
        <taxon>fabids</taxon>
        <taxon>Rosales</taxon>
        <taxon>Rosaceae</taxon>
        <taxon>Amygdaloideae</taxon>
        <taxon>Amygdaleae</taxon>
        <taxon>Prunus</taxon>
    </lineage>
</organism>
<dbReference type="AlphaFoldDB" id="A0AAD4WAL9"/>
<accession>A0AAD4WAL9</accession>
<gene>
    <name evidence="1" type="ORF">L3X38_018336</name>
</gene>
<evidence type="ECO:0000313" key="1">
    <source>
        <dbReference type="EMBL" id="KAI5339064.1"/>
    </source>
</evidence>
<protein>
    <submittedName>
        <fullName evidence="1">Uncharacterized protein</fullName>
    </submittedName>
</protein>
<dbReference type="EMBL" id="JAJFAZ020000003">
    <property type="protein sequence ID" value="KAI5339064.1"/>
    <property type="molecule type" value="Genomic_DNA"/>
</dbReference>
<evidence type="ECO:0000313" key="2">
    <source>
        <dbReference type="Proteomes" id="UP001054821"/>
    </source>
</evidence>
<proteinExistence type="predicted"/>
<dbReference type="Proteomes" id="UP001054821">
    <property type="component" value="Chromosome 3"/>
</dbReference>
<name>A0AAD4WAL9_PRUDU</name>
<sequence>MTQPSSDIGRRSSRRKRQFLPIFASYDLPPPVAIYGDQGPILGVGCTGVREDIVIVWYGLAWRRLSGVKTDPIRGVGCTGVWGDIVIVWYGRTWRRLSGMLTGPIRGVGSTGIWGDYVKFRKMK</sequence>
<reference evidence="1 2" key="1">
    <citation type="journal article" date="2022" name="G3 (Bethesda)">
        <title>Whole-genome sequence and methylome profiling of the almond [Prunus dulcis (Mill.) D.A. Webb] cultivar 'Nonpareil'.</title>
        <authorList>
            <person name="D'Amico-Willman K.M."/>
            <person name="Ouma W.Z."/>
            <person name="Meulia T."/>
            <person name="Sideli G.M."/>
            <person name="Gradziel T.M."/>
            <person name="Fresnedo-Ramirez J."/>
        </authorList>
    </citation>
    <scope>NUCLEOTIDE SEQUENCE [LARGE SCALE GENOMIC DNA]</scope>
    <source>
        <strain evidence="1">Clone GOH B32 T37-40</strain>
    </source>
</reference>
<comment type="caution">
    <text evidence="1">The sequence shown here is derived from an EMBL/GenBank/DDBJ whole genome shotgun (WGS) entry which is preliminary data.</text>
</comment>